<evidence type="ECO:0000256" key="1">
    <source>
        <dbReference type="ARBA" id="ARBA00022630"/>
    </source>
</evidence>
<dbReference type="SUPFAM" id="SSF51905">
    <property type="entry name" value="FAD/NAD(P)-binding domain"/>
    <property type="match status" value="1"/>
</dbReference>
<gene>
    <name evidence="5" type="ORF">ACFS27_03470</name>
</gene>
<sequence length="326" mass="33288">MSGPAPSTSPHDPDAPYDTVVIGGGPAGLQAALTLGRMHRRVLLLDSGEYRNAPAEHLHNFVTRDGTPPAEFRAAARAELAAYATVTVREAAATAVVPDGDGFRVELGAEPSAEGAGGPESFATRTVLLATGLRDTLPAVPGLAPLFGTVAAVCPYCHGHELSGEHIAVLGNGPHVARVAFLLERIASRLTVLTDGAELEPGLRARLDDAGVAVRPEPVKELRRSAAGATVSFADGPDDAVGGIFVAAEFAQRAPFAEQLGLTMQESGAVDVDAMGRTSVPGVFAAGDMAHTSATPMPLASVLMAAASGLMAATSADGELLTRDHP</sequence>
<dbReference type="EMBL" id="JBHUOG010000001">
    <property type="protein sequence ID" value="MFD2792601.1"/>
    <property type="molecule type" value="Genomic_DNA"/>
</dbReference>
<name>A0ABW5VMR0_9MICO</name>
<keyword evidence="1" id="KW-0285">Flavoprotein</keyword>
<evidence type="ECO:0000259" key="4">
    <source>
        <dbReference type="Pfam" id="PF07992"/>
    </source>
</evidence>
<evidence type="ECO:0000313" key="5">
    <source>
        <dbReference type="EMBL" id="MFD2792601.1"/>
    </source>
</evidence>
<dbReference type="RefSeq" id="WP_377180384.1">
    <property type="nucleotide sequence ID" value="NZ_JBHUOG010000001.1"/>
</dbReference>
<comment type="caution">
    <text evidence="5">The sequence shown here is derived from an EMBL/GenBank/DDBJ whole genome shotgun (WGS) entry which is preliminary data.</text>
</comment>
<proteinExistence type="predicted"/>
<accession>A0ABW5VMR0</accession>
<comment type="catalytic activity">
    <reaction evidence="3">
        <text>[thioredoxin]-dithiol + NADP(+) = [thioredoxin]-disulfide + NADPH + H(+)</text>
        <dbReference type="Rhea" id="RHEA:20345"/>
        <dbReference type="Rhea" id="RHEA-COMP:10698"/>
        <dbReference type="Rhea" id="RHEA-COMP:10700"/>
        <dbReference type="ChEBI" id="CHEBI:15378"/>
        <dbReference type="ChEBI" id="CHEBI:29950"/>
        <dbReference type="ChEBI" id="CHEBI:50058"/>
        <dbReference type="ChEBI" id="CHEBI:57783"/>
        <dbReference type="ChEBI" id="CHEBI:58349"/>
        <dbReference type="EC" id="1.8.1.9"/>
    </reaction>
</comment>
<keyword evidence="2" id="KW-0560">Oxidoreductase</keyword>
<dbReference type="Gene3D" id="3.50.50.60">
    <property type="entry name" value="FAD/NAD(P)-binding domain"/>
    <property type="match status" value="2"/>
</dbReference>
<reference evidence="6" key="1">
    <citation type="journal article" date="2019" name="Int. J. Syst. Evol. Microbiol.">
        <title>The Global Catalogue of Microorganisms (GCM) 10K type strain sequencing project: providing services to taxonomists for standard genome sequencing and annotation.</title>
        <authorList>
            <consortium name="The Broad Institute Genomics Platform"/>
            <consortium name="The Broad Institute Genome Sequencing Center for Infectious Disease"/>
            <person name="Wu L."/>
            <person name="Ma J."/>
        </authorList>
    </citation>
    <scope>NUCLEOTIDE SEQUENCE [LARGE SCALE GENOMIC DNA]</scope>
    <source>
        <strain evidence="6">CCM 7044</strain>
    </source>
</reference>
<organism evidence="5 6">
    <name type="scientific">Promicromonospora vindobonensis</name>
    <dbReference type="NCBI Taxonomy" id="195748"/>
    <lineage>
        <taxon>Bacteria</taxon>
        <taxon>Bacillati</taxon>
        <taxon>Actinomycetota</taxon>
        <taxon>Actinomycetes</taxon>
        <taxon>Micrococcales</taxon>
        <taxon>Promicromonosporaceae</taxon>
        <taxon>Promicromonospora</taxon>
    </lineage>
</organism>
<dbReference type="PANTHER" id="PTHR48105">
    <property type="entry name" value="THIOREDOXIN REDUCTASE 1-RELATED-RELATED"/>
    <property type="match status" value="1"/>
</dbReference>
<feature type="domain" description="FAD/NAD(P)-binding" evidence="4">
    <location>
        <begin position="17"/>
        <end position="294"/>
    </location>
</feature>
<keyword evidence="6" id="KW-1185">Reference proteome</keyword>
<dbReference type="InterPro" id="IPR050097">
    <property type="entry name" value="Ferredoxin-NADP_redctase_2"/>
</dbReference>
<protein>
    <submittedName>
        <fullName evidence="5">NAD(P)/FAD-dependent oxidoreductase</fullName>
    </submittedName>
</protein>
<dbReference type="Proteomes" id="UP001597479">
    <property type="component" value="Unassembled WGS sequence"/>
</dbReference>
<dbReference type="PRINTS" id="PR00469">
    <property type="entry name" value="PNDRDTASEII"/>
</dbReference>
<dbReference type="Pfam" id="PF07992">
    <property type="entry name" value="Pyr_redox_2"/>
    <property type="match status" value="1"/>
</dbReference>
<evidence type="ECO:0000256" key="2">
    <source>
        <dbReference type="ARBA" id="ARBA00023002"/>
    </source>
</evidence>
<evidence type="ECO:0000256" key="3">
    <source>
        <dbReference type="ARBA" id="ARBA00048132"/>
    </source>
</evidence>
<dbReference type="InterPro" id="IPR036188">
    <property type="entry name" value="FAD/NAD-bd_sf"/>
</dbReference>
<dbReference type="InterPro" id="IPR023753">
    <property type="entry name" value="FAD/NAD-binding_dom"/>
</dbReference>
<evidence type="ECO:0000313" key="6">
    <source>
        <dbReference type="Proteomes" id="UP001597479"/>
    </source>
</evidence>
<dbReference type="PRINTS" id="PR00368">
    <property type="entry name" value="FADPNR"/>
</dbReference>